<dbReference type="CDD" id="cd02947">
    <property type="entry name" value="TRX_family"/>
    <property type="match status" value="1"/>
</dbReference>
<dbReference type="EMBL" id="JAUQUB010000001">
    <property type="protein sequence ID" value="MDO7882364.1"/>
    <property type="molecule type" value="Genomic_DNA"/>
</dbReference>
<dbReference type="InterPro" id="IPR036249">
    <property type="entry name" value="Thioredoxin-like_sf"/>
</dbReference>
<keyword evidence="3" id="KW-1185">Reference proteome</keyword>
<comment type="caution">
    <text evidence="2">The sequence shown here is derived from an EMBL/GenBank/DDBJ whole genome shotgun (WGS) entry which is preliminary data.</text>
</comment>
<evidence type="ECO:0000313" key="2">
    <source>
        <dbReference type="EMBL" id="MDO7882364.1"/>
    </source>
</evidence>
<gene>
    <name evidence="2" type="ORF">Q5716_09030</name>
</gene>
<dbReference type="Proteomes" id="UP001241072">
    <property type="component" value="Unassembled WGS sequence"/>
</dbReference>
<dbReference type="Pfam" id="PF00085">
    <property type="entry name" value="Thioredoxin"/>
    <property type="match status" value="1"/>
</dbReference>
<dbReference type="Gene3D" id="3.40.30.10">
    <property type="entry name" value="Glutaredoxin"/>
    <property type="match status" value="1"/>
</dbReference>
<name>A0ABT9BMV8_9MICO</name>
<dbReference type="InterPro" id="IPR013766">
    <property type="entry name" value="Thioredoxin_domain"/>
</dbReference>
<sequence length="86" mass="9209">MDVRFFSSAFCEPCMSTRAVLAEAVRLVPAAHVEELDVARHSAQAEAAGIRSTPTVVVLDDSQREVFRAEGAPTLQQVLVALAKAV</sequence>
<evidence type="ECO:0000313" key="3">
    <source>
        <dbReference type="Proteomes" id="UP001241072"/>
    </source>
</evidence>
<evidence type="ECO:0000259" key="1">
    <source>
        <dbReference type="Pfam" id="PF00085"/>
    </source>
</evidence>
<feature type="domain" description="Thioredoxin" evidence="1">
    <location>
        <begin position="6"/>
        <end position="78"/>
    </location>
</feature>
<accession>A0ABT9BMV8</accession>
<proteinExistence type="predicted"/>
<dbReference type="RefSeq" id="WP_305002742.1">
    <property type="nucleotide sequence ID" value="NZ_JAUQUB010000001.1"/>
</dbReference>
<dbReference type="SUPFAM" id="SSF52833">
    <property type="entry name" value="Thioredoxin-like"/>
    <property type="match status" value="1"/>
</dbReference>
<organism evidence="2 3">
    <name type="scientific">Antiquaquibacter soli</name>
    <dbReference type="NCBI Taxonomy" id="3064523"/>
    <lineage>
        <taxon>Bacteria</taxon>
        <taxon>Bacillati</taxon>
        <taxon>Actinomycetota</taxon>
        <taxon>Actinomycetes</taxon>
        <taxon>Micrococcales</taxon>
        <taxon>Microbacteriaceae</taxon>
        <taxon>Antiquaquibacter</taxon>
    </lineage>
</organism>
<protein>
    <submittedName>
        <fullName evidence="2">Thioredoxin family protein</fullName>
    </submittedName>
</protein>
<reference evidence="2 3" key="1">
    <citation type="submission" date="2023-07" db="EMBL/GenBank/DDBJ databases">
        <title>Protaetiibacter sp. nov WY-16 isolated from soil.</title>
        <authorList>
            <person name="Liu B."/>
            <person name="Wan Y."/>
        </authorList>
    </citation>
    <scope>NUCLEOTIDE SEQUENCE [LARGE SCALE GENOMIC DNA]</scope>
    <source>
        <strain evidence="2 3">WY-16</strain>
    </source>
</reference>